<name>A0A5C6M1V4_9PLAN</name>
<dbReference type="AlphaFoldDB" id="A0A5C6M1V4"/>
<dbReference type="Proteomes" id="UP000321083">
    <property type="component" value="Unassembled WGS sequence"/>
</dbReference>
<sequence>MIVISVIGVVIGMIYLYYNRGWDLFNKSLQYGRLQTDARSALEQMMYNIKRSSKDLVFVGNDYNSNVPLPRDWVYGKPYLYFVVPS</sequence>
<reference evidence="1 2" key="2">
    <citation type="submission" date="2019-08" db="EMBL/GenBank/DDBJ databases">
        <authorList>
            <person name="Henke P."/>
        </authorList>
    </citation>
    <scope>NUCLEOTIDE SEQUENCE [LARGE SCALE GENOMIC DNA]</scope>
    <source>
        <strain evidence="1">Phe10_nw2017</strain>
    </source>
</reference>
<reference evidence="1 2" key="1">
    <citation type="submission" date="2019-08" db="EMBL/GenBank/DDBJ databases">
        <title>100 year-old enigma solved: identification of Planctomyces bekefii, the type genus and species of the phylum Planctomycetes.</title>
        <authorList>
            <person name="Svetlana D.N."/>
            <person name="Overmann J."/>
        </authorList>
    </citation>
    <scope>NUCLEOTIDE SEQUENCE [LARGE SCALE GENOMIC DNA]</scope>
    <source>
        <strain evidence="1">Phe10_nw2017</strain>
    </source>
</reference>
<feature type="non-terminal residue" evidence="1">
    <location>
        <position position="86"/>
    </location>
</feature>
<comment type="caution">
    <text evidence="1">The sequence shown here is derived from an EMBL/GenBank/DDBJ whole genome shotgun (WGS) entry which is preliminary data.</text>
</comment>
<proteinExistence type="predicted"/>
<evidence type="ECO:0000313" key="2">
    <source>
        <dbReference type="Proteomes" id="UP000321083"/>
    </source>
</evidence>
<gene>
    <name evidence="1" type="ORF">E3A20_27370</name>
</gene>
<accession>A0A5C6M1V4</accession>
<keyword evidence="2" id="KW-1185">Reference proteome</keyword>
<dbReference type="EMBL" id="SRHE01000824">
    <property type="protein sequence ID" value="TWW08135.1"/>
    <property type="molecule type" value="Genomic_DNA"/>
</dbReference>
<protein>
    <submittedName>
        <fullName evidence="1">Uncharacterized protein</fullName>
    </submittedName>
</protein>
<evidence type="ECO:0000313" key="1">
    <source>
        <dbReference type="EMBL" id="TWW08135.1"/>
    </source>
</evidence>
<organism evidence="1 2">
    <name type="scientific">Planctomyces bekefii</name>
    <dbReference type="NCBI Taxonomy" id="1653850"/>
    <lineage>
        <taxon>Bacteria</taxon>
        <taxon>Pseudomonadati</taxon>
        <taxon>Planctomycetota</taxon>
        <taxon>Planctomycetia</taxon>
        <taxon>Planctomycetales</taxon>
        <taxon>Planctomycetaceae</taxon>
        <taxon>Planctomyces</taxon>
    </lineage>
</organism>